<evidence type="ECO:0000313" key="1">
    <source>
        <dbReference type="EMBL" id="KAL0631331.1"/>
    </source>
</evidence>
<name>A0ABR3G6X5_9PEZI</name>
<gene>
    <name evidence="1" type="ORF">Q9L58_009810</name>
</gene>
<comment type="caution">
    <text evidence="1">The sequence shown here is derived from an EMBL/GenBank/DDBJ whole genome shotgun (WGS) entry which is preliminary data.</text>
</comment>
<sequence length="152" mass="16661">MPPTLDSALAADPRVDNGAANLSSNDDDSVIPSCAYRTFPPVTLSKSIIPPTEAAVLCETIGAMQLLIDLNRLSNCKKAQNMHDPGVEKAIQWCLSSKFDFGVAYGRLRQIWTFPNVGNAWKIAVAEEKAIEKSRDTAFSIDKRGRRTLLQP</sequence>
<keyword evidence="2" id="KW-1185">Reference proteome</keyword>
<dbReference type="Proteomes" id="UP001447188">
    <property type="component" value="Unassembled WGS sequence"/>
</dbReference>
<reference evidence="1 2" key="1">
    <citation type="submission" date="2024-02" db="EMBL/GenBank/DDBJ databases">
        <title>Discinaceae phylogenomics.</title>
        <authorList>
            <person name="Dirks A.C."/>
            <person name="James T.Y."/>
        </authorList>
    </citation>
    <scope>NUCLEOTIDE SEQUENCE [LARGE SCALE GENOMIC DNA]</scope>
    <source>
        <strain evidence="1 2">ACD0624</strain>
    </source>
</reference>
<protein>
    <submittedName>
        <fullName evidence="1">Uncharacterized protein</fullName>
    </submittedName>
</protein>
<proteinExistence type="predicted"/>
<dbReference type="EMBL" id="JBBBZM010000265">
    <property type="protein sequence ID" value="KAL0631331.1"/>
    <property type="molecule type" value="Genomic_DNA"/>
</dbReference>
<accession>A0ABR3G6X5</accession>
<organism evidence="1 2">
    <name type="scientific">Discina gigas</name>
    <dbReference type="NCBI Taxonomy" id="1032678"/>
    <lineage>
        <taxon>Eukaryota</taxon>
        <taxon>Fungi</taxon>
        <taxon>Dikarya</taxon>
        <taxon>Ascomycota</taxon>
        <taxon>Pezizomycotina</taxon>
        <taxon>Pezizomycetes</taxon>
        <taxon>Pezizales</taxon>
        <taxon>Discinaceae</taxon>
        <taxon>Discina</taxon>
    </lineage>
</organism>
<evidence type="ECO:0000313" key="2">
    <source>
        <dbReference type="Proteomes" id="UP001447188"/>
    </source>
</evidence>